<dbReference type="SUPFAM" id="SSF52540">
    <property type="entry name" value="P-loop containing nucleoside triphosphate hydrolases"/>
    <property type="match status" value="1"/>
</dbReference>
<dbReference type="CDD" id="cd00009">
    <property type="entry name" value="AAA"/>
    <property type="match status" value="1"/>
</dbReference>
<gene>
    <name evidence="2" type="ORF">Ato02nite_009310</name>
</gene>
<feature type="domain" description="AAA+ ATPase" evidence="1">
    <location>
        <begin position="49"/>
        <end position="229"/>
    </location>
</feature>
<keyword evidence="3" id="KW-1185">Reference proteome</keyword>
<dbReference type="RefSeq" id="WP_213005109.1">
    <property type="nucleotide sequence ID" value="NZ_BOQN01000011.1"/>
</dbReference>
<dbReference type="AlphaFoldDB" id="A0A919T4N3"/>
<reference evidence="2 3" key="1">
    <citation type="submission" date="2021-03" db="EMBL/GenBank/DDBJ databases">
        <title>Whole genome shotgun sequence of Actinoplanes toevensis NBRC 105298.</title>
        <authorList>
            <person name="Komaki H."/>
            <person name="Tamura T."/>
        </authorList>
    </citation>
    <scope>NUCLEOTIDE SEQUENCE [LARGE SCALE GENOMIC DNA]</scope>
    <source>
        <strain evidence="2 3">NBRC 105298</strain>
    </source>
</reference>
<comment type="caution">
    <text evidence="2">The sequence shown here is derived from an EMBL/GenBank/DDBJ whole genome shotgun (WGS) entry which is preliminary data.</text>
</comment>
<name>A0A919T4N3_9ACTN</name>
<organism evidence="2 3">
    <name type="scientific">Paractinoplanes toevensis</name>
    <dbReference type="NCBI Taxonomy" id="571911"/>
    <lineage>
        <taxon>Bacteria</taxon>
        <taxon>Bacillati</taxon>
        <taxon>Actinomycetota</taxon>
        <taxon>Actinomycetes</taxon>
        <taxon>Micromonosporales</taxon>
        <taxon>Micromonosporaceae</taxon>
        <taxon>Paractinoplanes</taxon>
    </lineage>
</organism>
<dbReference type="InterPro" id="IPR027417">
    <property type="entry name" value="P-loop_NTPase"/>
</dbReference>
<dbReference type="InterPro" id="IPR011704">
    <property type="entry name" value="ATPase_dyneun-rel_AAA"/>
</dbReference>
<dbReference type="Pfam" id="PF07728">
    <property type="entry name" value="AAA_5"/>
    <property type="match status" value="1"/>
</dbReference>
<dbReference type="EMBL" id="BOQN01000011">
    <property type="protein sequence ID" value="GIM89138.1"/>
    <property type="molecule type" value="Genomic_DNA"/>
</dbReference>
<protein>
    <submittedName>
        <fullName evidence="2">ATPase AAA</fullName>
    </submittedName>
</protein>
<evidence type="ECO:0000313" key="2">
    <source>
        <dbReference type="EMBL" id="GIM89138.1"/>
    </source>
</evidence>
<dbReference type="GO" id="GO:0005524">
    <property type="term" value="F:ATP binding"/>
    <property type="evidence" value="ECO:0007669"/>
    <property type="project" value="InterPro"/>
</dbReference>
<dbReference type="Gene3D" id="3.40.50.300">
    <property type="entry name" value="P-loop containing nucleotide triphosphate hydrolases"/>
    <property type="match status" value="1"/>
</dbReference>
<proteinExistence type="predicted"/>
<evidence type="ECO:0000313" key="3">
    <source>
        <dbReference type="Proteomes" id="UP000677082"/>
    </source>
</evidence>
<accession>A0A919T4N3</accession>
<sequence length="327" mass="35661">MLGFYTPGVPRQATAPPLPSASASVRLADPSAYLTAPDLVDAVNVALLLGQPLLLTGEPGSGKTHLAGHLAWSLGLGELLKFETKSDSTAHALFYQYDSLRRFEASSRGEGGDPARFLTWTALGRAILATLPPEQRALFHVEGEDDKSPPRRSVVLIDEIDKAPRDFPNDVLNELEHLYFRIPELGDVVVRADDSHRPIVIITSNSERDLPEPFLRRCVFHHLTFPDEESMRRIALSHLGAHVRGLDPLLDQAISLFSLLRSDTAGLSRRPGLAEFLNWLVVLGHGDPAQAMTARTLRVTVGVLVKTAADVDRANVVVDTWLAGRGG</sequence>
<dbReference type="Proteomes" id="UP000677082">
    <property type="component" value="Unassembled WGS sequence"/>
</dbReference>
<dbReference type="GO" id="GO:0016887">
    <property type="term" value="F:ATP hydrolysis activity"/>
    <property type="evidence" value="ECO:0007669"/>
    <property type="project" value="InterPro"/>
</dbReference>
<dbReference type="InterPro" id="IPR003593">
    <property type="entry name" value="AAA+_ATPase"/>
</dbReference>
<dbReference type="SMART" id="SM00382">
    <property type="entry name" value="AAA"/>
    <property type="match status" value="1"/>
</dbReference>
<evidence type="ECO:0000259" key="1">
    <source>
        <dbReference type="SMART" id="SM00382"/>
    </source>
</evidence>